<evidence type="ECO:0000313" key="10">
    <source>
        <dbReference type="EMBL" id="KZV50848.1"/>
    </source>
</evidence>
<dbReference type="Pfam" id="PF01794">
    <property type="entry name" value="Ferric_reduct"/>
    <property type="match status" value="1"/>
</dbReference>
<dbReference type="InterPro" id="IPR013112">
    <property type="entry name" value="FAD-bd_8"/>
</dbReference>
<dbReference type="InterPro" id="IPR039261">
    <property type="entry name" value="FNR_nucleotide-bd"/>
</dbReference>
<keyword evidence="11" id="KW-1185">Reference proteome</keyword>
<proteinExistence type="predicted"/>
<evidence type="ECO:0000256" key="2">
    <source>
        <dbReference type="ARBA" id="ARBA00022630"/>
    </source>
</evidence>
<keyword evidence="3 8" id="KW-0812">Transmembrane</keyword>
<evidence type="ECO:0000256" key="3">
    <source>
        <dbReference type="ARBA" id="ARBA00022692"/>
    </source>
</evidence>
<feature type="transmembrane region" description="Helical" evidence="8">
    <location>
        <begin position="55"/>
        <end position="75"/>
    </location>
</feature>
<keyword evidence="4" id="KW-0274">FAD</keyword>
<keyword evidence="5 8" id="KW-1133">Transmembrane helix</keyword>
<feature type="transmembrane region" description="Helical" evidence="8">
    <location>
        <begin position="574"/>
        <end position="594"/>
    </location>
</feature>
<evidence type="ECO:0000256" key="6">
    <source>
        <dbReference type="ARBA" id="ARBA00023002"/>
    </source>
</evidence>
<dbReference type="Pfam" id="PF08030">
    <property type="entry name" value="NAD_binding_6"/>
    <property type="match status" value="1"/>
</dbReference>
<dbReference type="InterPro" id="IPR017927">
    <property type="entry name" value="FAD-bd_FR_type"/>
</dbReference>
<feature type="transmembrane region" description="Helical" evidence="8">
    <location>
        <begin position="234"/>
        <end position="251"/>
    </location>
</feature>
<dbReference type="InterPro" id="IPR050369">
    <property type="entry name" value="RBOH/FRE"/>
</dbReference>
<evidence type="ECO:0000256" key="5">
    <source>
        <dbReference type="ARBA" id="ARBA00022989"/>
    </source>
</evidence>
<evidence type="ECO:0000259" key="9">
    <source>
        <dbReference type="PROSITE" id="PS51384"/>
    </source>
</evidence>
<dbReference type="InterPro" id="IPR000778">
    <property type="entry name" value="Cyt_b245_heavy_chain"/>
</dbReference>
<dbReference type="SFLD" id="SFLDS00052">
    <property type="entry name" value="Ferric_Reductase_Domain"/>
    <property type="match status" value="1"/>
</dbReference>
<feature type="transmembrane region" description="Helical" evidence="8">
    <location>
        <begin position="7"/>
        <end position="26"/>
    </location>
</feature>
<dbReference type="PANTHER" id="PTHR11972:SF155">
    <property type="entry name" value="FERRIC REDUCTION OXIDASE 8, MITOCHONDRIAL"/>
    <property type="match status" value="1"/>
</dbReference>
<dbReference type="InterPro" id="IPR013121">
    <property type="entry name" value="Fe_red_NAD-bd_6"/>
</dbReference>
<gene>
    <name evidence="10" type="ORF">F511_21002</name>
</gene>
<dbReference type="Pfam" id="PF08022">
    <property type="entry name" value="FAD_binding_8"/>
    <property type="match status" value="1"/>
</dbReference>
<feature type="transmembrane region" description="Helical" evidence="8">
    <location>
        <begin position="532"/>
        <end position="554"/>
    </location>
</feature>
<keyword evidence="7 8" id="KW-0472">Membrane</keyword>
<evidence type="ECO:0000256" key="7">
    <source>
        <dbReference type="ARBA" id="ARBA00023136"/>
    </source>
</evidence>
<protein>
    <submittedName>
        <fullName evidence="10">Ferric-chelate reductase</fullName>
    </submittedName>
</protein>
<sequence>MARTPLIILKVLMILIFTCWVSLWILKQTEFWTRKWKKAEQKAAASAFGYNGLDFVVYTFPVIALAIIGFIYLELKQRESIISKGRRVTTSFSRPLIVNRYVGILSGIQILASSLFIIFLVWTFYNHISNDFKKMTPVKSLKLKLWHYKMFRMATRCGLLAEACLALLLLPVLRGMSIFRLLGIQFEASVRYHIWLGNATLLFATLHGGGTLFIWGMKHRIQDEMWKWQRKGRIYLAGEMALITGLIIWITALPQIRRKRFELFYYTHHLYIVFIIFFLFHAGDRHFYMVFPGVFLFALDKLLRVLQFSQETCILSAQVFPCKALELTFPKDPRLKYTPTSLLFLKIPSISKIQWHPFSVTSSSSIHEHTLSIIIKSDGEWTNSLFNKIYVEADQRECILAAIEGPYGPATATLNFLRYDNLLMVAGGIGITPFLSILQERASKLSNGRNEYPAKIQLIFSVKKSQDICLLNPILSQILDFQKFQIILKVFVTQENQTGKALREVLKDISDTQVLNFRTTSCSIHGSERLPWMAAITMISSIVFLLLLGCFNHFIISSAKKPSEQKRPSSLIDFLLMCSFALAITFSAVIAITIRWRRLKKELPLFSDKQSKVTRQKLMEANRDLDDHEIHFGARPNFQDLFSDFASESGGSDIGVVVSGPEGMIESVASICKLRSEILHRNIKAKNTYFSFHSLNFTL</sequence>
<dbReference type="GO" id="GO:0000293">
    <property type="term" value="F:ferric-chelate reductase activity"/>
    <property type="evidence" value="ECO:0007669"/>
    <property type="project" value="TreeGrafter"/>
</dbReference>
<comment type="subcellular location">
    <subcellularLocation>
        <location evidence="1">Membrane</location>
        <topology evidence="1">Multi-pass membrane protein</topology>
    </subcellularLocation>
</comment>
<dbReference type="PROSITE" id="PS51384">
    <property type="entry name" value="FAD_FR"/>
    <property type="match status" value="1"/>
</dbReference>
<organism evidence="10 11">
    <name type="scientific">Dorcoceras hygrometricum</name>
    <dbReference type="NCBI Taxonomy" id="472368"/>
    <lineage>
        <taxon>Eukaryota</taxon>
        <taxon>Viridiplantae</taxon>
        <taxon>Streptophyta</taxon>
        <taxon>Embryophyta</taxon>
        <taxon>Tracheophyta</taxon>
        <taxon>Spermatophyta</taxon>
        <taxon>Magnoliopsida</taxon>
        <taxon>eudicotyledons</taxon>
        <taxon>Gunneridae</taxon>
        <taxon>Pentapetalae</taxon>
        <taxon>asterids</taxon>
        <taxon>lamiids</taxon>
        <taxon>Lamiales</taxon>
        <taxon>Gesneriaceae</taxon>
        <taxon>Didymocarpoideae</taxon>
        <taxon>Trichosporeae</taxon>
        <taxon>Loxocarpinae</taxon>
        <taxon>Dorcoceras</taxon>
    </lineage>
</organism>
<keyword evidence="6" id="KW-0560">Oxidoreductase</keyword>
<evidence type="ECO:0000256" key="4">
    <source>
        <dbReference type="ARBA" id="ARBA00022827"/>
    </source>
</evidence>
<evidence type="ECO:0000313" key="11">
    <source>
        <dbReference type="Proteomes" id="UP000250235"/>
    </source>
</evidence>
<name>A0A2Z7CVT9_9LAMI</name>
<evidence type="ECO:0000256" key="1">
    <source>
        <dbReference type="ARBA" id="ARBA00004141"/>
    </source>
</evidence>
<dbReference type="EMBL" id="KQ992326">
    <property type="protein sequence ID" value="KZV50848.1"/>
    <property type="molecule type" value="Genomic_DNA"/>
</dbReference>
<feature type="transmembrane region" description="Helical" evidence="8">
    <location>
        <begin position="153"/>
        <end position="173"/>
    </location>
</feature>
<reference evidence="10 11" key="1">
    <citation type="journal article" date="2015" name="Proc. Natl. Acad. Sci. U.S.A.">
        <title>The resurrection genome of Boea hygrometrica: A blueprint for survival of dehydration.</title>
        <authorList>
            <person name="Xiao L."/>
            <person name="Yang G."/>
            <person name="Zhang L."/>
            <person name="Yang X."/>
            <person name="Zhao S."/>
            <person name="Ji Z."/>
            <person name="Zhou Q."/>
            <person name="Hu M."/>
            <person name="Wang Y."/>
            <person name="Chen M."/>
            <person name="Xu Y."/>
            <person name="Jin H."/>
            <person name="Xiao X."/>
            <person name="Hu G."/>
            <person name="Bao F."/>
            <person name="Hu Y."/>
            <person name="Wan P."/>
            <person name="Li L."/>
            <person name="Deng X."/>
            <person name="Kuang T."/>
            <person name="Xiang C."/>
            <person name="Zhu J.K."/>
            <person name="Oliver M.J."/>
            <person name="He Y."/>
        </authorList>
    </citation>
    <scope>NUCLEOTIDE SEQUENCE [LARGE SCALE GENOMIC DNA]</scope>
    <source>
        <strain evidence="11">cv. XS01</strain>
    </source>
</reference>
<dbReference type="SUPFAM" id="SSF52343">
    <property type="entry name" value="Ferredoxin reductase-like, C-terminal NADP-linked domain"/>
    <property type="match status" value="1"/>
</dbReference>
<dbReference type="Gene3D" id="3.40.50.80">
    <property type="entry name" value="Nucleotide-binding domain of ferredoxin-NADP reductase (FNR) module"/>
    <property type="match status" value="2"/>
</dbReference>
<dbReference type="SFLD" id="SFLDG01168">
    <property type="entry name" value="Ferric_reductase_subgroup_(FRE"/>
    <property type="match status" value="1"/>
</dbReference>
<accession>A0A2Z7CVT9</accession>
<dbReference type="GO" id="GO:0005886">
    <property type="term" value="C:plasma membrane"/>
    <property type="evidence" value="ECO:0007669"/>
    <property type="project" value="TreeGrafter"/>
</dbReference>
<dbReference type="OrthoDB" id="167398at2759"/>
<dbReference type="PANTHER" id="PTHR11972">
    <property type="entry name" value="NADPH OXIDASE"/>
    <property type="match status" value="1"/>
</dbReference>
<dbReference type="CDD" id="cd06186">
    <property type="entry name" value="NOX_Duox_like_FAD_NADP"/>
    <property type="match status" value="1"/>
</dbReference>
<feature type="domain" description="FAD-binding FR-type" evidence="9">
    <location>
        <begin position="298"/>
        <end position="413"/>
    </location>
</feature>
<feature type="transmembrane region" description="Helical" evidence="8">
    <location>
        <begin position="263"/>
        <end position="280"/>
    </location>
</feature>
<dbReference type="AlphaFoldDB" id="A0A2Z7CVT9"/>
<dbReference type="InterPro" id="IPR013130">
    <property type="entry name" value="Fe3_Rdtase_TM_dom"/>
</dbReference>
<dbReference type="Proteomes" id="UP000250235">
    <property type="component" value="Unassembled WGS sequence"/>
</dbReference>
<feature type="transmembrane region" description="Helical" evidence="8">
    <location>
        <begin position="194"/>
        <end position="214"/>
    </location>
</feature>
<keyword evidence="2" id="KW-0285">Flavoprotein</keyword>
<evidence type="ECO:0000256" key="8">
    <source>
        <dbReference type="SAM" id="Phobius"/>
    </source>
</evidence>
<dbReference type="PRINTS" id="PR00466">
    <property type="entry name" value="GP91PHOX"/>
</dbReference>
<feature type="transmembrane region" description="Helical" evidence="8">
    <location>
        <begin position="96"/>
        <end position="125"/>
    </location>
</feature>